<gene>
    <name evidence="2" type="ORF">NPIL_412161</name>
</gene>
<evidence type="ECO:0000313" key="2">
    <source>
        <dbReference type="EMBL" id="GFT46207.1"/>
    </source>
</evidence>
<dbReference type="Proteomes" id="UP000887013">
    <property type="component" value="Unassembled WGS sequence"/>
</dbReference>
<accession>A0A8X6P3E4</accession>
<dbReference type="EMBL" id="BMAW01111087">
    <property type="protein sequence ID" value="GFT46207.1"/>
    <property type="molecule type" value="Genomic_DNA"/>
</dbReference>
<keyword evidence="3" id="KW-1185">Reference proteome</keyword>
<name>A0A8X6P3E4_NEPPI</name>
<sequence length="121" mass="13797">MHTGHIYRLSFLIFAQRSKKTRVVLVMRGCAEQHCPYQENSFCSQITAVFLQHRSFHTKDDVLSTTLANPYNISPTSPIDTRDNSLTSTTSSEESSKEVPSLFPNKITSSGREARFHLRYL</sequence>
<organism evidence="2 3">
    <name type="scientific">Nephila pilipes</name>
    <name type="common">Giant wood spider</name>
    <name type="synonym">Nephila maculata</name>
    <dbReference type="NCBI Taxonomy" id="299642"/>
    <lineage>
        <taxon>Eukaryota</taxon>
        <taxon>Metazoa</taxon>
        <taxon>Ecdysozoa</taxon>
        <taxon>Arthropoda</taxon>
        <taxon>Chelicerata</taxon>
        <taxon>Arachnida</taxon>
        <taxon>Araneae</taxon>
        <taxon>Araneomorphae</taxon>
        <taxon>Entelegynae</taxon>
        <taxon>Araneoidea</taxon>
        <taxon>Nephilidae</taxon>
        <taxon>Nephila</taxon>
    </lineage>
</organism>
<evidence type="ECO:0000256" key="1">
    <source>
        <dbReference type="SAM" id="MobiDB-lite"/>
    </source>
</evidence>
<protein>
    <submittedName>
        <fullName evidence="2">Uncharacterized protein</fullName>
    </submittedName>
</protein>
<proteinExistence type="predicted"/>
<dbReference type="AlphaFoldDB" id="A0A8X6P3E4"/>
<feature type="region of interest" description="Disordered" evidence="1">
    <location>
        <begin position="67"/>
        <end position="106"/>
    </location>
</feature>
<feature type="compositionally biased region" description="Polar residues" evidence="1">
    <location>
        <begin position="67"/>
        <end position="79"/>
    </location>
</feature>
<evidence type="ECO:0000313" key="3">
    <source>
        <dbReference type="Proteomes" id="UP000887013"/>
    </source>
</evidence>
<reference evidence="2" key="1">
    <citation type="submission" date="2020-08" db="EMBL/GenBank/DDBJ databases">
        <title>Multicomponent nature underlies the extraordinary mechanical properties of spider dragline silk.</title>
        <authorList>
            <person name="Kono N."/>
            <person name="Nakamura H."/>
            <person name="Mori M."/>
            <person name="Yoshida Y."/>
            <person name="Ohtoshi R."/>
            <person name="Malay A.D."/>
            <person name="Moran D.A.P."/>
            <person name="Tomita M."/>
            <person name="Numata K."/>
            <person name="Arakawa K."/>
        </authorList>
    </citation>
    <scope>NUCLEOTIDE SEQUENCE</scope>
</reference>
<comment type="caution">
    <text evidence="2">The sequence shown here is derived from an EMBL/GenBank/DDBJ whole genome shotgun (WGS) entry which is preliminary data.</text>
</comment>